<reference evidence="12" key="1">
    <citation type="submission" date="2022-03" db="EMBL/GenBank/DDBJ databases">
        <title>Draft genome sequence of Aduncisulcus paluster, a free-living microaerophilic Fornicata.</title>
        <authorList>
            <person name="Yuyama I."/>
            <person name="Kume K."/>
            <person name="Tamura T."/>
            <person name="Inagaki Y."/>
            <person name="Hashimoto T."/>
        </authorList>
    </citation>
    <scope>NUCLEOTIDE SEQUENCE</scope>
    <source>
        <strain evidence="12">NY0171</strain>
    </source>
</reference>
<feature type="non-terminal residue" evidence="12">
    <location>
        <position position="377"/>
    </location>
</feature>
<dbReference type="EMBL" id="BQXS01011091">
    <property type="protein sequence ID" value="GKT35894.1"/>
    <property type="molecule type" value="Genomic_DNA"/>
</dbReference>
<evidence type="ECO:0000256" key="3">
    <source>
        <dbReference type="ARBA" id="ARBA00022555"/>
    </source>
</evidence>
<keyword evidence="8 10" id="KW-0694">RNA-binding</keyword>
<dbReference type="PROSITE" id="PS51686">
    <property type="entry name" value="SAM_MT_RSMB_NOP"/>
    <property type="match status" value="1"/>
</dbReference>
<dbReference type="InterPro" id="IPR023270">
    <property type="entry name" value="RCMT_NCL1"/>
</dbReference>
<keyword evidence="7" id="KW-0819">tRNA processing</keyword>
<dbReference type="SUPFAM" id="SSF53335">
    <property type="entry name" value="S-adenosyl-L-methionine-dependent methyltransferases"/>
    <property type="match status" value="1"/>
</dbReference>
<keyword evidence="4 10" id="KW-0489">Methyltransferase</keyword>
<keyword evidence="9" id="KW-0539">Nucleus</keyword>
<comment type="subcellular location">
    <subcellularLocation>
        <location evidence="1">Nucleus</location>
    </subcellularLocation>
</comment>
<evidence type="ECO:0000259" key="11">
    <source>
        <dbReference type="PROSITE" id="PS51686"/>
    </source>
</evidence>
<feature type="domain" description="SAM-dependent MTase RsmB/NOP-type" evidence="11">
    <location>
        <begin position="41"/>
        <end position="377"/>
    </location>
</feature>
<feature type="binding site" evidence="10">
    <location>
        <position position="236"/>
    </location>
    <ligand>
        <name>S-adenosyl-L-methionine</name>
        <dbReference type="ChEBI" id="CHEBI:59789"/>
    </ligand>
</feature>
<protein>
    <submittedName>
        <fullName evidence="12">tRNA (Cytosine(34)-C(5))-methyltransferase</fullName>
    </submittedName>
</protein>
<dbReference type="InterPro" id="IPR049560">
    <property type="entry name" value="MeTrfase_RsmB-F_NOP2_cat"/>
</dbReference>
<dbReference type="Pfam" id="PF01189">
    <property type="entry name" value="Methyltr_RsmB-F"/>
    <property type="match status" value="1"/>
</dbReference>
<dbReference type="Proteomes" id="UP001057375">
    <property type="component" value="Unassembled WGS sequence"/>
</dbReference>
<dbReference type="PRINTS" id="PR02011">
    <property type="entry name" value="RCMTNCL1"/>
</dbReference>
<evidence type="ECO:0000313" key="12">
    <source>
        <dbReference type="EMBL" id="GKT35894.1"/>
    </source>
</evidence>
<name>A0ABQ5KWR6_9EUKA</name>
<keyword evidence="3" id="KW-0820">tRNA-binding</keyword>
<dbReference type="PANTHER" id="PTHR22808">
    <property type="entry name" value="NCL1 YEAST -RELATED NOL1/NOP2/FMU SUN DOMAIN-CONTAINING"/>
    <property type="match status" value="1"/>
</dbReference>
<dbReference type="Gene3D" id="3.40.50.150">
    <property type="entry name" value="Vaccinia Virus protein VP39"/>
    <property type="match status" value="1"/>
</dbReference>
<evidence type="ECO:0000256" key="1">
    <source>
        <dbReference type="ARBA" id="ARBA00004123"/>
    </source>
</evidence>
<dbReference type="InterPro" id="IPR001678">
    <property type="entry name" value="MeTrfase_RsmB-F_NOP2_dom"/>
</dbReference>
<dbReference type="InterPro" id="IPR029063">
    <property type="entry name" value="SAM-dependent_MTases_sf"/>
</dbReference>
<evidence type="ECO:0000313" key="13">
    <source>
        <dbReference type="Proteomes" id="UP001057375"/>
    </source>
</evidence>
<gene>
    <name evidence="12" type="ORF">ADUPG1_008959</name>
</gene>
<feature type="binding site" evidence="10">
    <location>
        <position position="263"/>
    </location>
    <ligand>
        <name>S-adenosyl-L-methionine</name>
        <dbReference type="ChEBI" id="CHEBI:59789"/>
    </ligand>
</feature>
<dbReference type="InterPro" id="IPR018314">
    <property type="entry name" value="RsmB/NOL1/NOP2-like_CS"/>
</dbReference>
<dbReference type="PANTHER" id="PTHR22808:SF1">
    <property type="entry name" value="RNA CYTOSINE-C(5)-METHYLTRANSFERASE NSUN2-RELATED"/>
    <property type="match status" value="1"/>
</dbReference>
<accession>A0ABQ5KWR6</accession>
<keyword evidence="6 10" id="KW-0949">S-adenosyl-L-methionine</keyword>
<sequence>MSDAPTVKKGDHRDSREIIMSNIFLEEYYKHFLGEEEFSKLMKSLRTQLPQTFRVSELSTYGKTGDAFVKVFDETYAKPMASLFSDKEWTEKQKKKFSDIDVSQLKGPFSLPWAPNQRVWQIDCSKTLIRRHPHLKRLHQILTLTHDLGLITRQEAVSMLPPMFLDVKPGHSVLDMCAAPGSKTTQLIDYLHSTGTQEQVSQGLLIANDLDLKRCYVLLHNALRVKSPLCVVTNNDASEYPDINIPTSDGSTSLLRFDRILCDVPCSGDGTIRKSPDVWWRWSPQHAFSLHKIQLKILLRACRMLKVGGRVVYSTCSMNVVENEAVVAACLRATKGRMRVVDASGTLPDLKRAKGLTDWDLMLTFDKNDLDKAEESD</sequence>
<evidence type="ECO:0000256" key="9">
    <source>
        <dbReference type="ARBA" id="ARBA00023242"/>
    </source>
</evidence>
<feature type="binding site" evidence="10">
    <location>
        <begin position="177"/>
        <end position="183"/>
    </location>
    <ligand>
        <name>S-adenosyl-L-methionine</name>
        <dbReference type="ChEBI" id="CHEBI:59789"/>
    </ligand>
</feature>
<evidence type="ECO:0000256" key="2">
    <source>
        <dbReference type="ARBA" id="ARBA00007494"/>
    </source>
</evidence>
<comment type="caution">
    <text evidence="12">The sequence shown here is derived from an EMBL/GenBank/DDBJ whole genome shotgun (WGS) entry which is preliminary data.</text>
</comment>
<feature type="binding site" evidence="10">
    <location>
        <position position="209"/>
    </location>
    <ligand>
        <name>S-adenosyl-L-methionine</name>
        <dbReference type="ChEBI" id="CHEBI:59789"/>
    </ligand>
</feature>
<evidence type="ECO:0000256" key="5">
    <source>
        <dbReference type="ARBA" id="ARBA00022679"/>
    </source>
</evidence>
<keyword evidence="5 10" id="KW-0808">Transferase</keyword>
<evidence type="ECO:0000256" key="8">
    <source>
        <dbReference type="ARBA" id="ARBA00022884"/>
    </source>
</evidence>
<evidence type="ECO:0000256" key="7">
    <source>
        <dbReference type="ARBA" id="ARBA00022694"/>
    </source>
</evidence>
<organism evidence="12 13">
    <name type="scientific">Aduncisulcus paluster</name>
    <dbReference type="NCBI Taxonomy" id="2918883"/>
    <lineage>
        <taxon>Eukaryota</taxon>
        <taxon>Metamonada</taxon>
        <taxon>Carpediemonas-like organisms</taxon>
        <taxon>Aduncisulcus</taxon>
    </lineage>
</organism>
<evidence type="ECO:0000256" key="10">
    <source>
        <dbReference type="PROSITE-ProRule" id="PRU01023"/>
    </source>
</evidence>
<feature type="active site" description="Nucleophile" evidence="10">
    <location>
        <position position="316"/>
    </location>
</feature>
<comment type="similarity">
    <text evidence="2 10">Belongs to the class I-like SAM-binding methyltransferase superfamily. RsmB/NOP family.</text>
</comment>
<evidence type="ECO:0000256" key="6">
    <source>
        <dbReference type="ARBA" id="ARBA00022691"/>
    </source>
</evidence>
<keyword evidence="13" id="KW-1185">Reference proteome</keyword>
<dbReference type="InterPro" id="IPR023267">
    <property type="entry name" value="RCMT"/>
</dbReference>
<dbReference type="PROSITE" id="PS01153">
    <property type="entry name" value="NOL1_NOP2_SUN"/>
    <property type="match status" value="1"/>
</dbReference>
<proteinExistence type="inferred from homology"/>
<evidence type="ECO:0000256" key="4">
    <source>
        <dbReference type="ARBA" id="ARBA00022603"/>
    </source>
</evidence>
<dbReference type="PRINTS" id="PR02008">
    <property type="entry name" value="RCMTFAMILY"/>
</dbReference>